<dbReference type="PANTHER" id="PTHR36439">
    <property type="entry name" value="BLL4334 PROTEIN"/>
    <property type="match status" value="1"/>
</dbReference>
<name>A0A7X0X066_LISSE</name>
<organism evidence="1 2">
    <name type="scientific">Listeria seeligeri</name>
    <dbReference type="NCBI Taxonomy" id="1640"/>
    <lineage>
        <taxon>Bacteria</taxon>
        <taxon>Bacillati</taxon>
        <taxon>Bacillota</taxon>
        <taxon>Bacilli</taxon>
        <taxon>Bacillales</taxon>
        <taxon>Listeriaceae</taxon>
        <taxon>Listeria</taxon>
    </lineage>
</organism>
<evidence type="ECO:0000313" key="1">
    <source>
        <dbReference type="EMBL" id="MBC1485202.1"/>
    </source>
</evidence>
<accession>A0A7X0X066</accession>
<dbReference type="InterPro" id="IPR012545">
    <property type="entry name" value="DUF1697"/>
</dbReference>
<dbReference type="PIRSF" id="PIRSF008502">
    <property type="entry name" value="UCP008502"/>
    <property type="match status" value="1"/>
</dbReference>
<dbReference type="Gene3D" id="3.30.70.1280">
    <property type="entry name" value="SP0830-like domains"/>
    <property type="match status" value="1"/>
</dbReference>
<dbReference type="Gene3D" id="3.30.70.1260">
    <property type="entry name" value="bacterial protein sp0830 like"/>
    <property type="match status" value="1"/>
</dbReference>
<dbReference type="PANTHER" id="PTHR36439:SF1">
    <property type="entry name" value="DUF1697 DOMAIN-CONTAINING PROTEIN"/>
    <property type="match status" value="1"/>
</dbReference>
<dbReference type="EMBL" id="JAARRG010000001">
    <property type="protein sequence ID" value="MBC1485202.1"/>
    <property type="molecule type" value="Genomic_DNA"/>
</dbReference>
<dbReference type="Proteomes" id="UP000523362">
    <property type="component" value="Unassembled WGS sequence"/>
</dbReference>
<reference evidence="1 2" key="1">
    <citation type="submission" date="2020-03" db="EMBL/GenBank/DDBJ databases">
        <title>Soil Listeria distribution.</title>
        <authorList>
            <person name="Liao J."/>
            <person name="Wiedmann M."/>
        </authorList>
    </citation>
    <scope>NUCLEOTIDE SEQUENCE [LARGE SCALE GENOMIC DNA]</scope>
    <source>
        <strain evidence="1 2">FSL L7-1560</strain>
    </source>
</reference>
<gene>
    <name evidence="1" type="ORF">HB897_03020</name>
</gene>
<protein>
    <submittedName>
        <fullName evidence="1">DUF1697 domain-containing protein</fullName>
    </submittedName>
</protein>
<sequence length="183" mass="20393">MLPAKKYIALLRGINVSGKNKIAMPELKIAFEEIGFLNVSTYINSGNVIFSSNIQDKDELIKKSEAIITEKFMLNIPVTIVSAKYLSNTLEHAPEWWGTDNKEIYDNAIFVIPPTSVEEVFAAVGEAKQGYEKIAHHGNVIFWSATLKTFSKTRWSKIASSSVNTSVTIRNANTVNKLLLLTK</sequence>
<dbReference type="Pfam" id="PF08002">
    <property type="entry name" value="DUF1697"/>
    <property type="match status" value="1"/>
</dbReference>
<proteinExistence type="predicted"/>
<dbReference type="SUPFAM" id="SSF160379">
    <property type="entry name" value="SP0830-like"/>
    <property type="match status" value="1"/>
</dbReference>
<comment type="caution">
    <text evidence="1">The sequence shown here is derived from an EMBL/GenBank/DDBJ whole genome shotgun (WGS) entry which is preliminary data.</text>
</comment>
<dbReference type="AlphaFoldDB" id="A0A7X0X066"/>
<evidence type="ECO:0000313" key="2">
    <source>
        <dbReference type="Proteomes" id="UP000523362"/>
    </source>
</evidence>